<proteinExistence type="predicted"/>
<sequence length="157" mass="17637">MRMQSGPHSIPCSSESVQKATPAVATATANRNKGCQAASSQVKWSMGDDPPSLPPSLRFHMRRLQESVQAARFGRVDRICPRSSKEVSHAIIHHWECHLTSLDVKRQRDNYEERQLPLAMIQPRGIDCITPQGQSHSGPTVLIMNPWIFLQKIICPF</sequence>
<dbReference type="EMBL" id="JAINUF010000006">
    <property type="protein sequence ID" value="KAJ8355610.1"/>
    <property type="molecule type" value="Genomic_DNA"/>
</dbReference>
<protein>
    <submittedName>
        <fullName evidence="1">Uncharacterized protein</fullName>
    </submittedName>
</protein>
<organism evidence="1 2">
    <name type="scientific">Synaphobranchus kaupii</name>
    <name type="common">Kaup's arrowtooth eel</name>
    <dbReference type="NCBI Taxonomy" id="118154"/>
    <lineage>
        <taxon>Eukaryota</taxon>
        <taxon>Metazoa</taxon>
        <taxon>Chordata</taxon>
        <taxon>Craniata</taxon>
        <taxon>Vertebrata</taxon>
        <taxon>Euteleostomi</taxon>
        <taxon>Actinopterygii</taxon>
        <taxon>Neopterygii</taxon>
        <taxon>Teleostei</taxon>
        <taxon>Anguilliformes</taxon>
        <taxon>Synaphobranchidae</taxon>
        <taxon>Synaphobranchus</taxon>
    </lineage>
</organism>
<evidence type="ECO:0000313" key="2">
    <source>
        <dbReference type="Proteomes" id="UP001152622"/>
    </source>
</evidence>
<dbReference type="Proteomes" id="UP001152622">
    <property type="component" value="Chromosome 6"/>
</dbReference>
<comment type="caution">
    <text evidence="1">The sequence shown here is derived from an EMBL/GenBank/DDBJ whole genome shotgun (WGS) entry which is preliminary data.</text>
</comment>
<reference evidence="1" key="1">
    <citation type="journal article" date="2023" name="Science">
        <title>Genome structures resolve the early diversification of teleost fishes.</title>
        <authorList>
            <person name="Parey E."/>
            <person name="Louis A."/>
            <person name="Montfort J."/>
            <person name="Bouchez O."/>
            <person name="Roques C."/>
            <person name="Iampietro C."/>
            <person name="Lluch J."/>
            <person name="Castinel A."/>
            <person name="Donnadieu C."/>
            <person name="Desvignes T."/>
            <person name="Floi Bucao C."/>
            <person name="Jouanno E."/>
            <person name="Wen M."/>
            <person name="Mejri S."/>
            <person name="Dirks R."/>
            <person name="Jansen H."/>
            <person name="Henkel C."/>
            <person name="Chen W.J."/>
            <person name="Zahm M."/>
            <person name="Cabau C."/>
            <person name="Klopp C."/>
            <person name="Thompson A.W."/>
            <person name="Robinson-Rechavi M."/>
            <person name="Braasch I."/>
            <person name="Lecointre G."/>
            <person name="Bobe J."/>
            <person name="Postlethwait J.H."/>
            <person name="Berthelot C."/>
            <person name="Roest Crollius H."/>
            <person name="Guiguen Y."/>
        </authorList>
    </citation>
    <scope>NUCLEOTIDE SEQUENCE</scope>
    <source>
        <strain evidence="1">WJC10195</strain>
    </source>
</reference>
<gene>
    <name evidence="1" type="ORF">SKAU_G00184040</name>
</gene>
<evidence type="ECO:0000313" key="1">
    <source>
        <dbReference type="EMBL" id="KAJ8355610.1"/>
    </source>
</evidence>
<accession>A0A9Q1FCN6</accession>
<keyword evidence="2" id="KW-1185">Reference proteome</keyword>
<dbReference type="AlphaFoldDB" id="A0A9Q1FCN6"/>
<name>A0A9Q1FCN6_SYNKA</name>